<dbReference type="GeneID" id="19981545"/>
<dbReference type="Proteomes" id="UP000030678">
    <property type="component" value="Unassembled WGS sequence"/>
</dbReference>
<dbReference type="RefSeq" id="XP_008725620.1">
    <property type="nucleotide sequence ID" value="XM_008727398.1"/>
</dbReference>
<feature type="region of interest" description="Disordered" evidence="1">
    <location>
        <begin position="157"/>
        <end position="207"/>
    </location>
</feature>
<evidence type="ECO:0000313" key="3">
    <source>
        <dbReference type="Proteomes" id="UP000030678"/>
    </source>
</evidence>
<feature type="compositionally biased region" description="Low complexity" evidence="1">
    <location>
        <begin position="22"/>
        <end position="35"/>
    </location>
</feature>
<dbReference type="OrthoDB" id="4159347at2759"/>
<accession>V9DHE1</accession>
<feature type="compositionally biased region" description="Basic and acidic residues" evidence="1">
    <location>
        <begin position="196"/>
        <end position="207"/>
    </location>
</feature>
<reference evidence="2 3" key="1">
    <citation type="submission" date="2013-03" db="EMBL/GenBank/DDBJ databases">
        <title>The Genome Sequence of Cladophialophora carrionii CBS 160.54.</title>
        <authorList>
            <consortium name="The Broad Institute Genomics Platform"/>
            <person name="Cuomo C."/>
            <person name="de Hoog S."/>
            <person name="Gorbushina A."/>
            <person name="Walker B."/>
            <person name="Young S.K."/>
            <person name="Zeng Q."/>
            <person name="Gargeya S."/>
            <person name="Fitzgerald M."/>
            <person name="Haas B."/>
            <person name="Abouelleil A."/>
            <person name="Allen A.W."/>
            <person name="Alvarado L."/>
            <person name="Arachchi H.M."/>
            <person name="Berlin A.M."/>
            <person name="Chapman S.B."/>
            <person name="Gainer-Dewar J."/>
            <person name="Goldberg J."/>
            <person name="Griggs A."/>
            <person name="Gujja S."/>
            <person name="Hansen M."/>
            <person name="Howarth C."/>
            <person name="Imamovic A."/>
            <person name="Ireland A."/>
            <person name="Larimer J."/>
            <person name="McCowan C."/>
            <person name="Murphy C."/>
            <person name="Pearson M."/>
            <person name="Poon T.W."/>
            <person name="Priest M."/>
            <person name="Roberts A."/>
            <person name="Saif S."/>
            <person name="Shea T."/>
            <person name="Sisk P."/>
            <person name="Sykes S."/>
            <person name="Wortman J."/>
            <person name="Nusbaum C."/>
            <person name="Birren B."/>
        </authorList>
    </citation>
    <scope>NUCLEOTIDE SEQUENCE [LARGE SCALE GENOMIC DNA]</scope>
    <source>
        <strain evidence="2 3">CBS 160.54</strain>
    </source>
</reference>
<protein>
    <submittedName>
        <fullName evidence="2">Uncharacterized protein</fullName>
    </submittedName>
</protein>
<dbReference type="HOGENOM" id="CLU_943353_0_0_1"/>
<gene>
    <name evidence="2" type="ORF">G647_03052</name>
</gene>
<dbReference type="EMBL" id="KB822703">
    <property type="protein sequence ID" value="ETI26275.1"/>
    <property type="molecule type" value="Genomic_DNA"/>
</dbReference>
<feature type="region of interest" description="Disordered" evidence="1">
    <location>
        <begin position="1"/>
        <end position="37"/>
    </location>
</feature>
<organism evidence="2 3">
    <name type="scientific">Cladophialophora carrionii CBS 160.54</name>
    <dbReference type="NCBI Taxonomy" id="1279043"/>
    <lineage>
        <taxon>Eukaryota</taxon>
        <taxon>Fungi</taxon>
        <taxon>Dikarya</taxon>
        <taxon>Ascomycota</taxon>
        <taxon>Pezizomycotina</taxon>
        <taxon>Eurotiomycetes</taxon>
        <taxon>Chaetothyriomycetidae</taxon>
        <taxon>Chaetothyriales</taxon>
        <taxon>Herpotrichiellaceae</taxon>
        <taxon>Cladophialophora</taxon>
    </lineage>
</organism>
<sequence>MPPHRDCHCKNCSTNSSKRVKSQIPQSQPQSQPQSTRQTAKVFKISASDIFPVLKIPARIVTKIQGYTMPSFIRFEKCDTLKHYERGWTYVETRHERLVKVRNKKDGHDLHRGGWIKTKPRERIVKEILLVEPDDGPVHRGRRAELRGGQVFIDVATGATKRKGSESSDEAQPPTPRPRIRVRRPLNAHSPPPGHSTERVRPERRPARVVEKIPVQRARLERVRPVQVMEESTYCDDDDNEYDYEYDEPYELFDTDTREPQPYYMPEPENSFWDDDLQAWMVQRKPRVRFE</sequence>
<name>V9DHE1_9EURO</name>
<dbReference type="AlphaFoldDB" id="V9DHE1"/>
<evidence type="ECO:0000313" key="2">
    <source>
        <dbReference type="EMBL" id="ETI26275.1"/>
    </source>
</evidence>
<evidence type="ECO:0000256" key="1">
    <source>
        <dbReference type="SAM" id="MobiDB-lite"/>
    </source>
</evidence>
<dbReference type="VEuPathDB" id="FungiDB:G647_03052"/>
<proteinExistence type="predicted"/>